<feature type="domain" description="Major facilitator superfamily (MFS) profile" evidence="4">
    <location>
        <begin position="386"/>
        <end position="596"/>
    </location>
</feature>
<dbReference type="InterPro" id="IPR011701">
    <property type="entry name" value="MFS"/>
</dbReference>
<dbReference type="Gene3D" id="1.20.1250.20">
    <property type="entry name" value="MFS general substrate transporter like domains"/>
    <property type="match status" value="2"/>
</dbReference>
<comment type="caution">
    <text evidence="5">The sequence shown here is derived from an EMBL/GenBank/DDBJ whole genome shotgun (WGS) entry which is preliminary data.</text>
</comment>
<evidence type="ECO:0000259" key="4">
    <source>
        <dbReference type="PROSITE" id="PS50850"/>
    </source>
</evidence>
<evidence type="ECO:0000256" key="2">
    <source>
        <dbReference type="SAM" id="MobiDB-lite"/>
    </source>
</evidence>
<dbReference type="PROSITE" id="PS50850">
    <property type="entry name" value="MFS"/>
    <property type="match status" value="1"/>
</dbReference>
<feature type="transmembrane region" description="Helical" evidence="3">
    <location>
        <begin position="545"/>
        <end position="571"/>
    </location>
</feature>
<dbReference type="PANTHER" id="PTHR11360">
    <property type="entry name" value="MONOCARBOXYLATE TRANSPORTER"/>
    <property type="match status" value="1"/>
</dbReference>
<dbReference type="GO" id="GO:0016020">
    <property type="term" value="C:membrane"/>
    <property type="evidence" value="ECO:0007669"/>
    <property type="project" value="UniProtKB-SubCell"/>
</dbReference>
<dbReference type="EMBL" id="VSWD01000007">
    <property type="protein sequence ID" value="KAK3097385.1"/>
    <property type="molecule type" value="Genomic_DNA"/>
</dbReference>
<feature type="transmembrane region" description="Helical" evidence="3">
    <location>
        <begin position="482"/>
        <end position="506"/>
    </location>
</feature>
<protein>
    <recommendedName>
        <fullName evidence="4">Major facilitator superfamily (MFS) profile domain-containing protein</fullName>
    </recommendedName>
</protein>
<accession>A0AA88Y2Z6</accession>
<feature type="transmembrane region" description="Helical" evidence="3">
    <location>
        <begin position="175"/>
        <end position="196"/>
    </location>
</feature>
<dbReference type="SUPFAM" id="SSF103473">
    <property type="entry name" value="MFS general substrate transporter"/>
    <property type="match status" value="1"/>
</dbReference>
<feature type="transmembrane region" description="Helical" evidence="3">
    <location>
        <begin position="109"/>
        <end position="131"/>
    </location>
</feature>
<dbReference type="InterPro" id="IPR050327">
    <property type="entry name" value="Proton-linked_MCT"/>
</dbReference>
<feature type="transmembrane region" description="Helical" evidence="3">
    <location>
        <begin position="52"/>
        <end position="74"/>
    </location>
</feature>
<comment type="subcellular location">
    <subcellularLocation>
        <location evidence="1">Membrane</location>
        <topology evidence="1">Multi-pass membrane protein</topology>
    </subcellularLocation>
</comment>
<feature type="transmembrane region" description="Helical" evidence="3">
    <location>
        <begin position="513"/>
        <end position="533"/>
    </location>
</feature>
<feature type="region of interest" description="Disordered" evidence="2">
    <location>
        <begin position="282"/>
        <end position="358"/>
    </location>
</feature>
<dbReference type="InterPro" id="IPR036259">
    <property type="entry name" value="MFS_trans_sf"/>
</dbReference>
<dbReference type="Pfam" id="PF07690">
    <property type="entry name" value="MFS_1"/>
    <property type="match status" value="2"/>
</dbReference>
<keyword evidence="6" id="KW-1185">Reference proteome</keyword>
<evidence type="ECO:0000313" key="5">
    <source>
        <dbReference type="EMBL" id="KAK3097385.1"/>
    </source>
</evidence>
<feature type="compositionally biased region" description="Polar residues" evidence="2">
    <location>
        <begin position="344"/>
        <end position="357"/>
    </location>
</feature>
<keyword evidence="3" id="KW-0812">Transmembrane</keyword>
<dbReference type="AlphaFoldDB" id="A0AA88Y2Z6"/>
<gene>
    <name evidence="5" type="ORF">FSP39_009166</name>
</gene>
<evidence type="ECO:0000256" key="1">
    <source>
        <dbReference type="ARBA" id="ARBA00004141"/>
    </source>
</evidence>
<feature type="transmembrane region" description="Helical" evidence="3">
    <location>
        <begin position="424"/>
        <end position="446"/>
    </location>
</feature>
<dbReference type="InterPro" id="IPR020846">
    <property type="entry name" value="MFS_dom"/>
</dbReference>
<feature type="transmembrane region" description="Helical" evidence="3">
    <location>
        <begin position="385"/>
        <end position="412"/>
    </location>
</feature>
<feature type="region of interest" description="Disordered" evidence="2">
    <location>
        <begin position="208"/>
        <end position="246"/>
    </location>
</feature>
<dbReference type="Proteomes" id="UP001186944">
    <property type="component" value="Unassembled WGS sequence"/>
</dbReference>
<proteinExistence type="predicted"/>
<evidence type="ECO:0000256" key="3">
    <source>
        <dbReference type="SAM" id="Phobius"/>
    </source>
</evidence>
<feature type="transmembrane region" description="Helical" evidence="3">
    <location>
        <begin position="86"/>
        <end position="103"/>
    </location>
</feature>
<dbReference type="PANTHER" id="PTHR11360:SF284">
    <property type="entry name" value="EG:103B4.3 PROTEIN-RELATED"/>
    <property type="match status" value="1"/>
</dbReference>
<feature type="compositionally biased region" description="Basic and acidic residues" evidence="2">
    <location>
        <begin position="301"/>
        <end position="323"/>
    </location>
</feature>
<feature type="transmembrane region" description="Helical" evidence="3">
    <location>
        <begin position="453"/>
        <end position="476"/>
    </location>
</feature>
<sequence length="596" mass="64977">MSLYTWCERQEGGFWGIVVVLSAFMIQIPSFGTAQSFGIYNMYLLDYFSTESAAAISLVGSINVGVFLGSGPIASFLMNHLSHRKVSLLGALLSSVGLIALPFTPNLIYMYGFYGILAGLGFCLVYVPSHVLSGLYYNKKRGIATGIATSGSGFGAIIFPLLVNWLVEKYGWKGSFYIICGISMQNFVFASLLRPVPGKLLERYRKEEMGASGTEQPVDGTSVKLKSYSKHGDDGSQETNISYDKNRKDDRKKIEITEDDINFEIQPERLEEDSQTEIWEIETPRASDDKQPDSNSLTGQNKEEPSGHTDFKENIKDVSKGPDEVIDGNSDSVTVPNSPAKLLQGQNINENDSSEPNQKCDEISLNAIEEKSIAKKSTIEILCNYTFIIFFLSNIFWNMGLVIVLLFGPAYMTSVGLSQQQASLIFSIGGIGAVIGSVIGGFLGNIEKLRLDLLYIFVVSCVGGVALLFPITYFHTFAGMTALYTIFGVFSNIIMGLLVIVVAAILGPDALGVGMGYVMLANGIGSVAAPPLIGWVFEETGNMELAFFLGGAIILLSGLIIVLIPVLDCFYMEPEKPVDRKKPASIPNECLNIYCM</sequence>
<keyword evidence="3" id="KW-0472">Membrane</keyword>
<dbReference type="CDD" id="cd17352">
    <property type="entry name" value="MFS_MCT_SLC16"/>
    <property type="match status" value="1"/>
</dbReference>
<feature type="transmembrane region" description="Helical" evidence="3">
    <location>
        <begin position="12"/>
        <end position="32"/>
    </location>
</feature>
<name>A0AA88Y2Z6_PINIB</name>
<keyword evidence="3" id="KW-1133">Transmembrane helix</keyword>
<evidence type="ECO:0000313" key="6">
    <source>
        <dbReference type="Proteomes" id="UP001186944"/>
    </source>
</evidence>
<reference evidence="5" key="1">
    <citation type="submission" date="2019-08" db="EMBL/GenBank/DDBJ databases">
        <title>The improved chromosome-level genome for the pearl oyster Pinctada fucata martensii using PacBio sequencing and Hi-C.</title>
        <authorList>
            <person name="Zheng Z."/>
        </authorList>
    </citation>
    <scope>NUCLEOTIDE SEQUENCE</scope>
    <source>
        <strain evidence="5">ZZ-2019</strain>
        <tissue evidence="5">Adductor muscle</tissue>
    </source>
</reference>
<organism evidence="5 6">
    <name type="scientific">Pinctada imbricata</name>
    <name type="common">Atlantic pearl-oyster</name>
    <name type="synonym">Pinctada martensii</name>
    <dbReference type="NCBI Taxonomy" id="66713"/>
    <lineage>
        <taxon>Eukaryota</taxon>
        <taxon>Metazoa</taxon>
        <taxon>Spiralia</taxon>
        <taxon>Lophotrochozoa</taxon>
        <taxon>Mollusca</taxon>
        <taxon>Bivalvia</taxon>
        <taxon>Autobranchia</taxon>
        <taxon>Pteriomorphia</taxon>
        <taxon>Pterioida</taxon>
        <taxon>Pterioidea</taxon>
        <taxon>Pteriidae</taxon>
        <taxon>Pinctada</taxon>
    </lineage>
</organism>
<feature type="transmembrane region" description="Helical" evidence="3">
    <location>
        <begin position="143"/>
        <end position="163"/>
    </location>
</feature>
<feature type="compositionally biased region" description="Basic and acidic residues" evidence="2">
    <location>
        <begin position="282"/>
        <end position="292"/>
    </location>
</feature>
<dbReference type="GO" id="GO:0008028">
    <property type="term" value="F:monocarboxylic acid transmembrane transporter activity"/>
    <property type="evidence" value="ECO:0007669"/>
    <property type="project" value="TreeGrafter"/>
</dbReference>